<dbReference type="CDD" id="cd04670">
    <property type="entry name" value="NUDIX_ASFGF2_Nudt6"/>
    <property type="match status" value="1"/>
</dbReference>
<dbReference type="PANTHER" id="PTHR13994:SF13">
    <property type="entry name" value="FI03680P"/>
    <property type="match status" value="1"/>
</dbReference>
<comment type="caution">
    <text evidence="6">The sequence shown here is derived from an EMBL/GenBank/DDBJ whole genome shotgun (WGS) entry which is preliminary data.</text>
</comment>
<dbReference type="PROSITE" id="PS00893">
    <property type="entry name" value="NUDIX_BOX"/>
    <property type="match status" value="1"/>
</dbReference>
<gene>
    <name evidence="6" type="ORF">ILUMI_11138</name>
</gene>
<dbReference type="Proteomes" id="UP000801492">
    <property type="component" value="Unassembled WGS sequence"/>
</dbReference>
<name>A0A8K0G808_IGNLU</name>
<feature type="domain" description="Nudix hydrolase" evidence="5">
    <location>
        <begin position="129"/>
        <end position="261"/>
    </location>
</feature>
<dbReference type="SUPFAM" id="SSF55811">
    <property type="entry name" value="Nudix"/>
    <property type="match status" value="1"/>
</dbReference>
<evidence type="ECO:0000313" key="6">
    <source>
        <dbReference type="EMBL" id="KAF2895035.1"/>
    </source>
</evidence>
<dbReference type="AlphaFoldDB" id="A0A8K0G808"/>
<dbReference type="FunFam" id="3.40.630.30:FF:000016">
    <property type="entry name" value="nudix hydrolase 2"/>
    <property type="match status" value="1"/>
</dbReference>
<evidence type="ECO:0000256" key="1">
    <source>
        <dbReference type="ARBA" id="ARBA00005582"/>
    </source>
</evidence>
<dbReference type="OrthoDB" id="447842at2759"/>
<dbReference type="PRINTS" id="PR00502">
    <property type="entry name" value="NUDIXFAMILY"/>
</dbReference>
<keyword evidence="7" id="KW-1185">Reference proteome</keyword>
<evidence type="ECO:0000259" key="5">
    <source>
        <dbReference type="PROSITE" id="PS51462"/>
    </source>
</evidence>
<keyword evidence="2" id="KW-0479">Metal-binding</keyword>
<dbReference type="Gene3D" id="3.40.630.30">
    <property type="match status" value="1"/>
</dbReference>
<dbReference type="InterPro" id="IPR003293">
    <property type="entry name" value="Nudix_hydrolase6-like"/>
</dbReference>
<dbReference type="InterPro" id="IPR020084">
    <property type="entry name" value="NUDIX_hydrolase_CS"/>
</dbReference>
<organism evidence="6 7">
    <name type="scientific">Ignelater luminosus</name>
    <name type="common">Cucubano</name>
    <name type="synonym">Pyrophorus luminosus</name>
    <dbReference type="NCBI Taxonomy" id="2038154"/>
    <lineage>
        <taxon>Eukaryota</taxon>
        <taxon>Metazoa</taxon>
        <taxon>Ecdysozoa</taxon>
        <taxon>Arthropoda</taxon>
        <taxon>Hexapoda</taxon>
        <taxon>Insecta</taxon>
        <taxon>Pterygota</taxon>
        <taxon>Neoptera</taxon>
        <taxon>Endopterygota</taxon>
        <taxon>Coleoptera</taxon>
        <taxon>Polyphaga</taxon>
        <taxon>Elateriformia</taxon>
        <taxon>Elateroidea</taxon>
        <taxon>Elateridae</taxon>
        <taxon>Agrypninae</taxon>
        <taxon>Pyrophorini</taxon>
        <taxon>Ignelater</taxon>
    </lineage>
</organism>
<dbReference type="InterPro" id="IPR020476">
    <property type="entry name" value="Nudix_hydrolase"/>
</dbReference>
<dbReference type="EMBL" id="VTPC01006312">
    <property type="protein sequence ID" value="KAF2895035.1"/>
    <property type="molecule type" value="Genomic_DNA"/>
</dbReference>
<dbReference type="InterPro" id="IPR040618">
    <property type="entry name" value="Pre-Nudix"/>
</dbReference>
<evidence type="ECO:0000256" key="4">
    <source>
        <dbReference type="RuleBase" id="RU003476"/>
    </source>
</evidence>
<evidence type="ECO:0000256" key="2">
    <source>
        <dbReference type="ARBA" id="ARBA00022723"/>
    </source>
</evidence>
<dbReference type="Gene3D" id="3.90.79.10">
    <property type="entry name" value="Nucleoside Triphosphate Pyrophosphohydrolase"/>
    <property type="match status" value="1"/>
</dbReference>
<keyword evidence="3 4" id="KW-0378">Hydrolase</keyword>
<dbReference type="GO" id="GO:0035529">
    <property type="term" value="F:NADH pyrophosphatase activity"/>
    <property type="evidence" value="ECO:0007669"/>
    <property type="project" value="TreeGrafter"/>
</dbReference>
<dbReference type="Pfam" id="PF00293">
    <property type="entry name" value="NUDIX"/>
    <property type="match status" value="1"/>
</dbReference>
<evidence type="ECO:0000313" key="7">
    <source>
        <dbReference type="Proteomes" id="UP000801492"/>
    </source>
</evidence>
<dbReference type="GO" id="GO:0046872">
    <property type="term" value="F:metal ion binding"/>
    <property type="evidence" value="ECO:0007669"/>
    <property type="project" value="UniProtKB-KW"/>
</dbReference>
<dbReference type="GO" id="GO:0051287">
    <property type="term" value="F:NAD binding"/>
    <property type="evidence" value="ECO:0007669"/>
    <property type="project" value="TreeGrafter"/>
</dbReference>
<accession>A0A8K0G808</accession>
<dbReference type="PRINTS" id="PR01356">
    <property type="entry name" value="GFGPROTEIN"/>
</dbReference>
<reference evidence="6" key="1">
    <citation type="submission" date="2019-08" db="EMBL/GenBank/DDBJ databases">
        <title>The genome of the North American firefly Photinus pyralis.</title>
        <authorList>
            <consortium name="Photinus pyralis genome working group"/>
            <person name="Fallon T.R."/>
            <person name="Sander Lower S.E."/>
            <person name="Weng J.-K."/>
        </authorList>
    </citation>
    <scope>NUCLEOTIDE SEQUENCE</scope>
    <source>
        <strain evidence="6">TRF0915ILg1</strain>
        <tissue evidence="6">Whole body</tissue>
    </source>
</reference>
<dbReference type="PROSITE" id="PS51462">
    <property type="entry name" value="NUDIX"/>
    <property type="match status" value="1"/>
</dbReference>
<sequence>MFNATRAKETNRKVSKRNTINKFSTMTTTKSDTNNLFKGNSDRFNGVTVDSSVESCEIEDFAKKLQDSLTSWSEDNKRGVWFKVAIEHADWVPILAKNGFNYHHAKNDFVMMYKWLPKDETNNIPPYSHTMLGVGAVVINDKSEILVVREKYWVLPHWKLPGGYVEPGENLADAAIREVFEETRINTEYLSLINVRHAHYGMFNTSDLYVVVGLKPLSTDIELCEREISECMWMDVNEYLNHPNIHELNKFFVHSYLEYQKSNFKIDCRHGIHQVLKKPYTVYFATKND</sequence>
<comment type="similarity">
    <text evidence="1 4">Belongs to the Nudix hydrolase family.</text>
</comment>
<dbReference type="PANTHER" id="PTHR13994">
    <property type="entry name" value="NUDIX HYDROLASE RELATED"/>
    <property type="match status" value="1"/>
</dbReference>
<dbReference type="InterPro" id="IPR000086">
    <property type="entry name" value="NUDIX_hydrolase_dom"/>
</dbReference>
<dbReference type="FunFam" id="3.90.79.10:FF:000015">
    <property type="entry name" value="Nudix hydrolase 8"/>
    <property type="match status" value="1"/>
</dbReference>
<protein>
    <recommendedName>
        <fullName evidence="5">Nudix hydrolase domain-containing protein</fullName>
    </recommendedName>
</protein>
<proteinExistence type="inferred from homology"/>
<dbReference type="InterPro" id="IPR015797">
    <property type="entry name" value="NUDIX_hydrolase-like_dom_sf"/>
</dbReference>
<evidence type="ECO:0000256" key="3">
    <source>
        <dbReference type="ARBA" id="ARBA00022801"/>
    </source>
</evidence>
<dbReference type="GO" id="GO:0047631">
    <property type="term" value="F:ADP-ribose diphosphatase activity"/>
    <property type="evidence" value="ECO:0007669"/>
    <property type="project" value="TreeGrafter"/>
</dbReference>
<dbReference type="Pfam" id="PF18290">
    <property type="entry name" value="Nudix_hydro"/>
    <property type="match status" value="1"/>
</dbReference>